<comment type="caution">
    <text evidence="1">The sequence shown here is derived from an EMBL/GenBank/DDBJ whole genome shotgun (WGS) entry which is preliminary data.</text>
</comment>
<protein>
    <submittedName>
        <fullName evidence="1">Gamma carbonic anhydrase family protein</fullName>
    </submittedName>
</protein>
<dbReference type="Proteomes" id="UP000194798">
    <property type="component" value="Unassembled WGS sequence"/>
</dbReference>
<organism evidence="1 2">
    <name type="scientific">Thioflexithrix psekupsensis</name>
    <dbReference type="NCBI Taxonomy" id="1570016"/>
    <lineage>
        <taxon>Bacteria</taxon>
        <taxon>Pseudomonadati</taxon>
        <taxon>Pseudomonadota</taxon>
        <taxon>Gammaproteobacteria</taxon>
        <taxon>Thiotrichales</taxon>
        <taxon>Thioflexithrix</taxon>
    </lineage>
</organism>
<dbReference type="RefSeq" id="WP_086488690.1">
    <property type="nucleotide sequence ID" value="NZ_MSLT01000018.1"/>
</dbReference>
<dbReference type="InterPro" id="IPR047324">
    <property type="entry name" value="LbH_gamma_CA-like"/>
</dbReference>
<dbReference type="PANTHER" id="PTHR13061:SF56">
    <property type="entry name" value="PROTEIN YRDA"/>
    <property type="match status" value="1"/>
</dbReference>
<dbReference type="InterPro" id="IPR011004">
    <property type="entry name" value="Trimer_LpxA-like_sf"/>
</dbReference>
<evidence type="ECO:0000313" key="1">
    <source>
        <dbReference type="EMBL" id="OUD13242.1"/>
    </source>
</evidence>
<sequence>MSIRRFEDITPQIDPSAYLDSLSLVLGRVKIAAQASLWPYAVARGDVQSIEIGARTNVQDHAMLHVTHDGRYSPGGRALVIGDAVTIGHHATLHACTIEHHCLIGIGAVVLDGAHLESYVLLAAGSLVPPNKRLCGGYLWRGNPVQQARPLTEQEREFFDYSANQYVLLAQRHQQASVVISRDAAAHGV</sequence>
<gene>
    <name evidence="1" type="ORF">TPSD3_11455</name>
</gene>
<dbReference type="PANTHER" id="PTHR13061">
    <property type="entry name" value="DYNACTIN SUBUNIT P25"/>
    <property type="match status" value="1"/>
</dbReference>
<dbReference type="CDD" id="cd04645">
    <property type="entry name" value="LbH_gamma_CA_like"/>
    <property type="match status" value="1"/>
</dbReference>
<proteinExistence type="predicted"/>
<dbReference type="OrthoDB" id="9803036at2"/>
<name>A0A251X6J8_9GAMM</name>
<dbReference type="Gene3D" id="2.160.10.10">
    <property type="entry name" value="Hexapeptide repeat proteins"/>
    <property type="match status" value="1"/>
</dbReference>
<dbReference type="EMBL" id="MSLT01000018">
    <property type="protein sequence ID" value="OUD13242.1"/>
    <property type="molecule type" value="Genomic_DNA"/>
</dbReference>
<dbReference type="AlphaFoldDB" id="A0A251X6J8"/>
<accession>A0A251X6J8</accession>
<dbReference type="InterPro" id="IPR050484">
    <property type="entry name" value="Transf_Hexapept/Carb_Anhydrase"/>
</dbReference>
<dbReference type="SUPFAM" id="SSF51161">
    <property type="entry name" value="Trimeric LpxA-like enzymes"/>
    <property type="match status" value="1"/>
</dbReference>
<reference evidence="1 2" key="1">
    <citation type="submission" date="2016-12" db="EMBL/GenBank/DDBJ databases">
        <title>Thioflexothrix psekupsii D3 genome sequencing and assembly.</title>
        <authorList>
            <person name="Fomenkov A."/>
            <person name="Vincze T."/>
            <person name="Grabovich M."/>
            <person name="Anton B.P."/>
            <person name="Dubinina G."/>
            <person name="Orlova M."/>
            <person name="Belousova E."/>
            <person name="Roberts R.J."/>
        </authorList>
    </citation>
    <scope>NUCLEOTIDE SEQUENCE [LARGE SCALE GENOMIC DNA]</scope>
    <source>
        <strain evidence="1">D3</strain>
    </source>
</reference>
<keyword evidence="2" id="KW-1185">Reference proteome</keyword>
<evidence type="ECO:0000313" key="2">
    <source>
        <dbReference type="Proteomes" id="UP000194798"/>
    </source>
</evidence>